<evidence type="ECO:0000256" key="4">
    <source>
        <dbReference type="ARBA" id="ARBA00022692"/>
    </source>
</evidence>
<dbReference type="InterPro" id="IPR001650">
    <property type="entry name" value="Helicase_C-like"/>
</dbReference>
<evidence type="ECO:0000256" key="17">
    <source>
        <dbReference type="SAM" id="SignalP"/>
    </source>
</evidence>
<evidence type="ECO:0000256" key="3">
    <source>
        <dbReference type="ARBA" id="ARBA00009530"/>
    </source>
</evidence>
<dbReference type="InterPro" id="IPR014001">
    <property type="entry name" value="Helicase_ATP-bd"/>
</dbReference>
<dbReference type="InterPro" id="IPR049730">
    <property type="entry name" value="SNF2/RAD54-like_C"/>
</dbReference>
<feature type="region of interest" description="Disordered" evidence="15">
    <location>
        <begin position="253"/>
        <end position="277"/>
    </location>
</feature>
<evidence type="ECO:0000256" key="6">
    <source>
        <dbReference type="ARBA" id="ARBA00022741"/>
    </source>
</evidence>
<dbReference type="SMART" id="SM00490">
    <property type="entry name" value="HELICc"/>
    <property type="match status" value="1"/>
</dbReference>
<protein>
    <submittedName>
        <fullName evidence="21">Uncharacterized protein</fullName>
    </submittedName>
</protein>
<dbReference type="GO" id="GO:0016020">
    <property type="term" value="C:membrane"/>
    <property type="evidence" value="ECO:0007669"/>
    <property type="project" value="UniProtKB-SubCell"/>
</dbReference>
<dbReference type="EMBL" id="SGPJ01000030">
    <property type="protein sequence ID" value="THH01180.1"/>
    <property type="molecule type" value="Genomic_DNA"/>
</dbReference>
<dbReference type="Gene3D" id="3.40.50.300">
    <property type="entry name" value="P-loop containing nucleotide triphosphate hydrolases"/>
    <property type="match status" value="1"/>
</dbReference>
<dbReference type="InterPro" id="IPR027370">
    <property type="entry name" value="Znf-RING_euk"/>
</dbReference>
<dbReference type="GO" id="GO:0008270">
    <property type="term" value="F:zinc ion binding"/>
    <property type="evidence" value="ECO:0007669"/>
    <property type="project" value="UniProtKB-KW"/>
</dbReference>
<gene>
    <name evidence="21" type="ORF">EW026_g1496</name>
</gene>
<evidence type="ECO:0000256" key="15">
    <source>
        <dbReference type="SAM" id="MobiDB-lite"/>
    </source>
</evidence>
<keyword evidence="8" id="KW-0378">Hydrolase</keyword>
<keyword evidence="9" id="KW-0347">Helicase</keyword>
<feature type="region of interest" description="Disordered" evidence="15">
    <location>
        <begin position="856"/>
        <end position="909"/>
    </location>
</feature>
<evidence type="ECO:0000256" key="10">
    <source>
        <dbReference type="ARBA" id="ARBA00022833"/>
    </source>
</evidence>
<evidence type="ECO:0000256" key="9">
    <source>
        <dbReference type="ARBA" id="ARBA00022806"/>
    </source>
</evidence>
<comment type="similarity">
    <text evidence="2">Belongs to the SNF2/RAD54 helicase family.</text>
</comment>
<dbReference type="InterPro" id="IPR013083">
    <property type="entry name" value="Znf_RING/FYVE/PHD"/>
</dbReference>
<accession>A0A4S4KVZ1</accession>
<evidence type="ECO:0000256" key="8">
    <source>
        <dbReference type="ARBA" id="ARBA00022801"/>
    </source>
</evidence>
<dbReference type="GO" id="GO:0016787">
    <property type="term" value="F:hydrolase activity"/>
    <property type="evidence" value="ECO:0007669"/>
    <property type="project" value="UniProtKB-KW"/>
</dbReference>
<comment type="subcellular location">
    <subcellularLocation>
        <location evidence="1">Membrane</location>
    </subcellularLocation>
</comment>
<feature type="signal peptide" evidence="17">
    <location>
        <begin position="1"/>
        <end position="22"/>
    </location>
</feature>
<comment type="similarity">
    <text evidence="3">Belongs to the UPF0057 (PMP3) family.</text>
</comment>
<evidence type="ECO:0000256" key="1">
    <source>
        <dbReference type="ARBA" id="ARBA00004370"/>
    </source>
</evidence>
<dbReference type="PANTHER" id="PTHR45626">
    <property type="entry name" value="TRANSCRIPTION TERMINATION FACTOR 2-RELATED"/>
    <property type="match status" value="1"/>
</dbReference>
<evidence type="ECO:0000313" key="22">
    <source>
        <dbReference type="Proteomes" id="UP000309038"/>
    </source>
</evidence>
<evidence type="ECO:0000256" key="5">
    <source>
        <dbReference type="ARBA" id="ARBA00022723"/>
    </source>
</evidence>
<evidence type="ECO:0000313" key="21">
    <source>
        <dbReference type="EMBL" id="THH01180.1"/>
    </source>
</evidence>
<dbReference type="PROSITE" id="PS50089">
    <property type="entry name" value="ZF_RING_2"/>
    <property type="match status" value="1"/>
</dbReference>
<dbReference type="InterPro" id="IPR027417">
    <property type="entry name" value="P-loop_NTPase"/>
</dbReference>
<evidence type="ECO:0000256" key="13">
    <source>
        <dbReference type="ARBA" id="ARBA00023136"/>
    </source>
</evidence>
<keyword evidence="17" id="KW-0732">Signal</keyword>
<feature type="domain" description="RING-type" evidence="18">
    <location>
        <begin position="760"/>
        <end position="813"/>
    </location>
</feature>
<dbReference type="GO" id="GO:0008094">
    <property type="term" value="F:ATP-dependent activity, acting on DNA"/>
    <property type="evidence" value="ECO:0007669"/>
    <property type="project" value="TreeGrafter"/>
</dbReference>
<dbReference type="InterPro" id="IPR000330">
    <property type="entry name" value="SNF2_N"/>
</dbReference>
<keyword evidence="12 16" id="KW-1133">Transmembrane helix</keyword>
<dbReference type="PROSITE" id="PS51257">
    <property type="entry name" value="PROKAR_LIPOPROTEIN"/>
    <property type="match status" value="1"/>
</dbReference>
<evidence type="ECO:0000259" key="20">
    <source>
        <dbReference type="PROSITE" id="PS51194"/>
    </source>
</evidence>
<feature type="compositionally biased region" description="Basic residues" evidence="15">
    <location>
        <begin position="865"/>
        <end position="878"/>
    </location>
</feature>
<feature type="domain" description="Helicase ATP-binding" evidence="19">
    <location>
        <begin position="394"/>
        <end position="578"/>
    </location>
</feature>
<evidence type="ECO:0000256" key="12">
    <source>
        <dbReference type="ARBA" id="ARBA00022989"/>
    </source>
</evidence>
<dbReference type="InterPro" id="IPR038718">
    <property type="entry name" value="SNF2-like_sf"/>
</dbReference>
<keyword evidence="11" id="KW-0067">ATP-binding</keyword>
<evidence type="ECO:0000256" key="14">
    <source>
        <dbReference type="PROSITE-ProRule" id="PRU00175"/>
    </source>
</evidence>
<dbReference type="Pfam" id="PF01679">
    <property type="entry name" value="Pmp3"/>
    <property type="match status" value="1"/>
</dbReference>
<dbReference type="GO" id="GO:0005634">
    <property type="term" value="C:nucleus"/>
    <property type="evidence" value="ECO:0007669"/>
    <property type="project" value="TreeGrafter"/>
</dbReference>
<dbReference type="Proteomes" id="UP000309038">
    <property type="component" value="Unassembled WGS sequence"/>
</dbReference>
<keyword evidence="13 16" id="KW-0472">Membrane</keyword>
<evidence type="ECO:0000256" key="7">
    <source>
        <dbReference type="ARBA" id="ARBA00022771"/>
    </source>
</evidence>
<dbReference type="Pfam" id="PF13445">
    <property type="entry name" value="zf-RING_UBOX"/>
    <property type="match status" value="1"/>
</dbReference>
<feature type="region of interest" description="Disordered" evidence="15">
    <location>
        <begin position="477"/>
        <end position="509"/>
    </location>
</feature>
<dbReference type="InterPro" id="IPR000612">
    <property type="entry name" value="PMP3"/>
</dbReference>
<keyword evidence="5" id="KW-0479">Metal-binding</keyword>
<evidence type="ECO:0000259" key="19">
    <source>
        <dbReference type="PROSITE" id="PS51192"/>
    </source>
</evidence>
<keyword evidence="22" id="KW-1185">Reference proteome</keyword>
<evidence type="ECO:0000259" key="18">
    <source>
        <dbReference type="PROSITE" id="PS50089"/>
    </source>
</evidence>
<dbReference type="SUPFAM" id="SSF57850">
    <property type="entry name" value="RING/U-box"/>
    <property type="match status" value="1"/>
</dbReference>
<keyword evidence="10" id="KW-0862">Zinc</keyword>
<organism evidence="21 22">
    <name type="scientific">Hermanssonia centrifuga</name>
    <dbReference type="NCBI Taxonomy" id="98765"/>
    <lineage>
        <taxon>Eukaryota</taxon>
        <taxon>Fungi</taxon>
        <taxon>Dikarya</taxon>
        <taxon>Basidiomycota</taxon>
        <taxon>Agaricomycotina</taxon>
        <taxon>Agaricomycetes</taxon>
        <taxon>Polyporales</taxon>
        <taxon>Meruliaceae</taxon>
        <taxon>Hermanssonia</taxon>
    </lineage>
</organism>
<dbReference type="InterPro" id="IPR017907">
    <property type="entry name" value="Znf_RING_CS"/>
</dbReference>
<dbReference type="GO" id="GO:0004386">
    <property type="term" value="F:helicase activity"/>
    <property type="evidence" value="ECO:0007669"/>
    <property type="project" value="UniProtKB-KW"/>
</dbReference>
<dbReference type="GO" id="GO:0000724">
    <property type="term" value="P:double-strand break repair via homologous recombination"/>
    <property type="evidence" value="ECO:0007669"/>
    <property type="project" value="TreeGrafter"/>
</dbReference>
<feature type="chain" id="PRO_5020747323" evidence="17">
    <location>
        <begin position="23"/>
        <end position="1140"/>
    </location>
</feature>
<evidence type="ECO:0000256" key="16">
    <source>
        <dbReference type="SAM" id="Phobius"/>
    </source>
</evidence>
<dbReference type="PANTHER" id="PTHR45626:SF16">
    <property type="entry name" value="ATP-DEPENDENT HELICASE ULS1"/>
    <property type="match status" value="1"/>
</dbReference>
<dbReference type="PROSITE" id="PS00518">
    <property type="entry name" value="ZF_RING_1"/>
    <property type="match status" value="1"/>
</dbReference>
<dbReference type="PROSITE" id="PS51192">
    <property type="entry name" value="HELICASE_ATP_BIND_1"/>
    <property type="match status" value="1"/>
</dbReference>
<dbReference type="Pfam" id="PF00271">
    <property type="entry name" value="Helicase_C"/>
    <property type="match status" value="1"/>
</dbReference>
<dbReference type="SMART" id="SM00487">
    <property type="entry name" value="DEXDc"/>
    <property type="match status" value="1"/>
</dbReference>
<keyword evidence="6" id="KW-0547">Nucleotide-binding</keyword>
<comment type="caution">
    <text evidence="21">The sequence shown here is derived from an EMBL/GenBank/DDBJ whole genome shotgun (WGS) entry which is preliminary data.</text>
</comment>
<keyword evidence="7 14" id="KW-0863">Zinc-finger</keyword>
<feature type="transmembrane region" description="Helical" evidence="16">
    <location>
        <begin position="32"/>
        <end position="55"/>
    </location>
</feature>
<dbReference type="Gene3D" id="3.30.40.10">
    <property type="entry name" value="Zinc/RING finger domain, C3HC4 (zinc finger)"/>
    <property type="match status" value="1"/>
</dbReference>
<feature type="domain" description="Helicase C-terminal" evidence="20">
    <location>
        <begin position="964"/>
        <end position="1121"/>
    </location>
</feature>
<dbReference type="CDD" id="cd18008">
    <property type="entry name" value="DEXDc_SHPRH-like"/>
    <property type="match status" value="1"/>
</dbReference>
<dbReference type="SMART" id="SM00184">
    <property type="entry name" value="RING"/>
    <property type="match status" value="1"/>
</dbReference>
<dbReference type="GO" id="GO:0005524">
    <property type="term" value="F:ATP binding"/>
    <property type="evidence" value="ECO:0007669"/>
    <property type="project" value="UniProtKB-KW"/>
</dbReference>
<sequence>MAVRASDVLLIIVAILFPPAAAAFITGCSCDLLINILLTIFGYLPGHIHAFWLIYRKMKAEERYGRGGFHYTGNGTYEPIYAQPGVAPAQAPVNYGATGGNYVRFASNYNLALANAVGIVVCLEEGCKNAQIPLISRIETPDGGKETGLGSLSSYRILSLPNTPARRSSILRALDETFGTVSAGVSFARGLLSRSASEDKPIVKTEPVIDVITMKRSSDVTSPNAKREYVEPTIPAREESLPVAKKLEAPKIPFGVNNRDNAPHEPKPSGVQDSAEDTRTRLKGIQTQISHLQVILSNAELKTDMDESGNPAFDFGATNGTAVPMEYDHLQDDRRFDTDGDFYGRGKDLFVGPVAKADDIDKFLISAGNSESFDGNASLDKALLKLGLKDLYQPLPGMEVALMPHQAIGKSNLIVAPVALLEQWQQEIELKTNLGLSCLIYHGYNKPKRLEDIRRYDVVLTTFQTLANEWPDDEEVERREKRQKKRKARTSNGFVVTDDSEDDTSPLKKKARRSLLNGALRPKYRVCLDEAQNIRNKRTRISRAVTALSAIYRWCLTGTPIINGLQDAYGFIRFLRVRPWYDWKPFNEHIVLREKKQPDLATRRLQAIFASILLRRKKNSLLDGQRLIELPIKEVVLVKLQFTPEEREIYKMVEERSQAIFNKFLRAGTVLKNYTQVLVLLLRLRQVCSHPCLIQEGGFAFAEPAELADTDDREPELTRARQLVSLDFVHRMREKFKQVAAERMAAEQKSADATLEDEECPICFDNYTDAVLTPCGHIFCRECILNVLNGAHPQEGNGGTAYQADERPCPACRGAISKDRIFSRAAFEPTDTELNGTMDGSSHADEDYEMADVEAAAQTNPKVNTPRRPKRRASRKVVHVSPDYGDDKDMSDFIMQSDEDEEEKDRRRRARISLGKQKEKAIVISDDSESDDDIVYGAKRGRIAARQQVQPMPRFLPSTKMKCMMESLRTWARDHPNEKVLIISQWTQCLQLVSDYLTENKFPHVKYQGDMTRRKRDQAVRVFMAKENATIMLMSLKCGGVGLNLTRANRVISLDLGWSEAVEAQAFDRVHRLGQNLPVVVQRLVISNTVEDRVLALQQRKQNLADHSLGEGNGKKLGKLTVQQLASLFGLDHRGRLLTT</sequence>
<reference evidence="21 22" key="1">
    <citation type="submission" date="2019-02" db="EMBL/GenBank/DDBJ databases">
        <title>Genome sequencing of the rare red list fungi Phlebia centrifuga.</title>
        <authorList>
            <person name="Buettner E."/>
            <person name="Kellner H."/>
        </authorList>
    </citation>
    <scope>NUCLEOTIDE SEQUENCE [LARGE SCALE GENOMIC DNA]</scope>
    <source>
        <strain evidence="21 22">DSM 108282</strain>
    </source>
</reference>
<evidence type="ECO:0000256" key="2">
    <source>
        <dbReference type="ARBA" id="ARBA00007025"/>
    </source>
</evidence>
<name>A0A4S4KVZ1_9APHY</name>
<dbReference type="GO" id="GO:0005737">
    <property type="term" value="C:cytoplasm"/>
    <property type="evidence" value="ECO:0007669"/>
    <property type="project" value="TreeGrafter"/>
</dbReference>
<proteinExistence type="inferred from homology"/>
<dbReference type="CDD" id="cd18793">
    <property type="entry name" value="SF2_C_SNF"/>
    <property type="match status" value="1"/>
</dbReference>
<dbReference type="SUPFAM" id="SSF52540">
    <property type="entry name" value="P-loop containing nucleoside triphosphate hydrolases"/>
    <property type="match status" value="2"/>
</dbReference>
<dbReference type="AlphaFoldDB" id="A0A4S4KVZ1"/>
<dbReference type="InterPro" id="IPR001841">
    <property type="entry name" value="Znf_RING"/>
</dbReference>
<dbReference type="Pfam" id="PF00176">
    <property type="entry name" value="SNF2-rel_dom"/>
    <property type="match status" value="1"/>
</dbReference>
<keyword evidence="4 16" id="KW-0812">Transmembrane</keyword>
<dbReference type="InterPro" id="IPR050628">
    <property type="entry name" value="SNF2_RAD54_helicase_TF"/>
</dbReference>
<dbReference type="PROSITE" id="PS51194">
    <property type="entry name" value="HELICASE_CTER"/>
    <property type="match status" value="1"/>
</dbReference>
<evidence type="ECO:0000256" key="11">
    <source>
        <dbReference type="ARBA" id="ARBA00022840"/>
    </source>
</evidence>
<dbReference type="Gene3D" id="3.40.50.10810">
    <property type="entry name" value="Tandem AAA-ATPase domain"/>
    <property type="match status" value="1"/>
</dbReference>